<feature type="region of interest" description="Disordered" evidence="1">
    <location>
        <begin position="155"/>
        <end position="174"/>
    </location>
</feature>
<gene>
    <name evidence="2" type="primary">Dmoj\GI12156</name>
    <name evidence="2" type="ORF">Dmoj_GI12156</name>
</gene>
<evidence type="ECO:0000313" key="3">
    <source>
        <dbReference type="Proteomes" id="UP000009192"/>
    </source>
</evidence>
<dbReference type="InParanoid" id="B4KV01"/>
<dbReference type="HOGENOM" id="CLU_546621_0_0_1"/>
<feature type="compositionally biased region" description="Low complexity" evidence="1">
    <location>
        <begin position="461"/>
        <end position="478"/>
    </location>
</feature>
<feature type="compositionally biased region" description="Acidic residues" evidence="1">
    <location>
        <begin position="158"/>
        <end position="174"/>
    </location>
</feature>
<name>B4KV01_DROMO</name>
<evidence type="ECO:0000313" key="2">
    <source>
        <dbReference type="EMBL" id="EDW18312.1"/>
    </source>
</evidence>
<dbReference type="OMA" id="MDTSVFY"/>
<accession>B4KV01</accession>
<dbReference type="OrthoDB" id="548795at2759"/>
<sequence>MIGARTTRQGSAINAKPRISRSVRHPCFTLKRPFVFQVRKSLVEYVDEDLLSMNTSVFYQRIFILAKNVEQKRESELQPAEDKADLAQSNVDVDATYTAEGMADEDQHYSEVATPEVPEKAQMHHGSGAGAHLSVTIKDEIETEAETLTHTFRFDKEEIADDDVEEEEQPEAEPEIVEKPKDVFNYFTEMLQELHAKCRELIYSHDPLCGLVLYMNDYTMMMLESCEDMIGIFCAKLLERIPEYWQNHRVFHIEDHIKELYTRQLVFRRIPAAFLNEKFPPSTPTDEYLMGKQHLIIKDKLFTICSLISESMEPIDFDSSQLDSSLQTEGTEFDEMEGESEEDLPQQRSQPLSQMQRLTVAGSEMLPTDIFRKWLPEIQRIELVLASTRFYYTLEEFCGLYGQVPYRPDDDGSFWPIQNNYTPANIYRRTQFDINLTFAEYAADMHRRLQEEQEKHKAELEAAAEAEAQAAAQAQPQEKPQKPKEEEEPEE</sequence>
<feature type="compositionally biased region" description="Basic and acidic residues" evidence="1">
    <location>
        <begin position="449"/>
        <end position="460"/>
    </location>
</feature>
<proteinExistence type="predicted"/>
<evidence type="ECO:0000256" key="1">
    <source>
        <dbReference type="SAM" id="MobiDB-lite"/>
    </source>
</evidence>
<dbReference type="EMBL" id="CH933809">
    <property type="protein sequence ID" value="EDW18312.1"/>
    <property type="molecule type" value="Genomic_DNA"/>
</dbReference>
<feature type="compositionally biased region" description="Acidic residues" evidence="1">
    <location>
        <begin position="331"/>
        <end position="344"/>
    </location>
</feature>
<keyword evidence="3" id="KW-1185">Reference proteome</keyword>
<feature type="region of interest" description="Disordered" evidence="1">
    <location>
        <begin position="326"/>
        <end position="354"/>
    </location>
</feature>
<dbReference type="Proteomes" id="UP000009192">
    <property type="component" value="Unassembled WGS sequence"/>
</dbReference>
<feature type="region of interest" description="Disordered" evidence="1">
    <location>
        <begin position="449"/>
        <end position="491"/>
    </location>
</feature>
<dbReference type="KEGG" id="dmo:Dmoj_GI12156"/>
<organism evidence="2 3">
    <name type="scientific">Drosophila mojavensis</name>
    <name type="common">Fruit fly</name>
    <dbReference type="NCBI Taxonomy" id="7230"/>
    <lineage>
        <taxon>Eukaryota</taxon>
        <taxon>Metazoa</taxon>
        <taxon>Ecdysozoa</taxon>
        <taxon>Arthropoda</taxon>
        <taxon>Hexapoda</taxon>
        <taxon>Insecta</taxon>
        <taxon>Pterygota</taxon>
        <taxon>Neoptera</taxon>
        <taxon>Endopterygota</taxon>
        <taxon>Diptera</taxon>
        <taxon>Brachycera</taxon>
        <taxon>Muscomorpha</taxon>
        <taxon>Ephydroidea</taxon>
        <taxon>Drosophilidae</taxon>
        <taxon>Drosophila</taxon>
    </lineage>
</organism>
<dbReference type="eggNOG" id="ENOG502S7AR">
    <property type="taxonomic scope" value="Eukaryota"/>
</dbReference>
<protein>
    <submittedName>
        <fullName evidence="2">Uncharacterized protein</fullName>
    </submittedName>
</protein>
<dbReference type="PhylomeDB" id="B4KV01"/>
<reference evidence="2 3" key="1">
    <citation type="journal article" date="2007" name="Nature">
        <title>Evolution of genes and genomes on the Drosophila phylogeny.</title>
        <authorList>
            <consortium name="Drosophila 12 Genomes Consortium"/>
            <person name="Clark A.G."/>
            <person name="Eisen M.B."/>
            <person name="Smith D.R."/>
            <person name="Bergman C.M."/>
            <person name="Oliver B."/>
            <person name="Markow T.A."/>
            <person name="Kaufman T.C."/>
            <person name="Kellis M."/>
            <person name="Gelbart W."/>
            <person name="Iyer V.N."/>
            <person name="Pollard D.A."/>
            <person name="Sackton T.B."/>
            <person name="Larracuente A.M."/>
            <person name="Singh N.D."/>
            <person name="Abad J.P."/>
            <person name="Abt D.N."/>
            <person name="Adryan B."/>
            <person name="Aguade M."/>
            <person name="Akashi H."/>
            <person name="Anderson W.W."/>
            <person name="Aquadro C.F."/>
            <person name="Ardell D.H."/>
            <person name="Arguello R."/>
            <person name="Artieri C.G."/>
            <person name="Barbash D.A."/>
            <person name="Barker D."/>
            <person name="Barsanti P."/>
            <person name="Batterham P."/>
            <person name="Batzoglou S."/>
            <person name="Begun D."/>
            <person name="Bhutkar A."/>
            <person name="Blanco E."/>
            <person name="Bosak S.A."/>
            <person name="Bradley R.K."/>
            <person name="Brand A.D."/>
            <person name="Brent M.R."/>
            <person name="Brooks A.N."/>
            <person name="Brown R.H."/>
            <person name="Butlin R.K."/>
            <person name="Caggese C."/>
            <person name="Calvi B.R."/>
            <person name="Bernardo de Carvalho A."/>
            <person name="Caspi A."/>
            <person name="Castrezana S."/>
            <person name="Celniker S.E."/>
            <person name="Chang J.L."/>
            <person name="Chapple C."/>
            <person name="Chatterji S."/>
            <person name="Chinwalla A."/>
            <person name="Civetta A."/>
            <person name="Clifton S.W."/>
            <person name="Comeron J.M."/>
            <person name="Costello J.C."/>
            <person name="Coyne J.A."/>
            <person name="Daub J."/>
            <person name="David R.G."/>
            <person name="Delcher A.L."/>
            <person name="Delehaunty K."/>
            <person name="Do C.B."/>
            <person name="Ebling H."/>
            <person name="Edwards K."/>
            <person name="Eickbush T."/>
            <person name="Evans J.D."/>
            <person name="Filipski A."/>
            <person name="Findeiss S."/>
            <person name="Freyhult E."/>
            <person name="Fulton L."/>
            <person name="Fulton R."/>
            <person name="Garcia A.C."/>
            <person name="Gardiner A."/>
            <person name="Garfield D.A."/>
            <person name="Garvin B.E."/>
            <person name="Gibson G."/>
            <person name="Gilbert D."/>
            <person name="Gnerre S."/>
            <person name="Godfrey J."/>
            <person name="Good R."/>
            <person name="Gotea V."/>
            <person name="Gravely B."/>
            <person name="Greenberg A.J."/>
            <person name="Griffiths-Jones S."/>
            <person name="Gross S."/>
            <person name="Guigo R."/>
            <person name="Gustafson E.A."/>
            <person name="Haerty W."/>
            <person name="Hahn M.W."/>
            <person name="Halligan D.L."/>
            <person name="Halpern A.L."/>
            <person name="Halter G.M."/>
            <person name="Han M.V."/>
            <person name="Heger A."/>
            <person name="Hillier L."/>
            <person name="Hinrichs A.S."/>
            <person name="Holmes I."/>
            <person name="Hoskins R.A."/>
            <person name="Hubisz M.J."/>
            <person name="Hultmark D."/>
            <person name="Huntley M.A."/>
            <person name="Jaffe D.B."/>
            <person name="Jagadeeshan S."/>
            <person name="Jeck W.R."/>
            <person name="Johnson J."/>
            <person name="Jones C.D."/>
            <person name="Jordan W.C."/>
            <person name="Karpen G.H."/>
            <person name="Kataoka E."/>
            <person name="Keightley P.D."/>
            <person name="Kheradpour P."/>
            <person name="Kirkness E.F."/>
            <person name="Koerich L.B."/>
            <person name="Kristiansen K."/>
            <person name="Kudrna D."/>
            <person name="Kulathinal R.J."/>
            <person name="Kumar S."/>
            <person name="Kwok R."/>
            <person name="Lander E."/>
            <person name="Langley C.H."/>
            <person name="Lapoint R."/>
            <person name="Lazzaro B.P."/>
            <person name="Lee S.J."/>
            <person name="Levesque L."/>
            <person name="Li R."/>
            <person name="Lin C.F."/>
            <person name="Lin M.F."/>
            <person name="Lindblad-Toh K."/>
            <person name="Llopart A."/>
            <person name="Long M."/>
            <person name="Low L."/>
            <person name="Lozovsky E."/>
            <person name="Lu J."/>
            <person name="Luo M."/>
            <person name="Machado C.A."/>
            <person name="Makalowski W."/>
            <person name="Marzo M."/>
            <person name="Matsuda M."/>
            <person name="Matzkin L."/>
            <person name="McAllister B."/>
            <person name="McBride C.S."/>
            <person name="McKernan B."/>
            <person name="McKernan K."/>
            <person name="Mendez-Lago M."/>
            <person name="Minx P."/>
            <person name="Mollenhauer M.U."/>
            <person name="Montooth K."/>
            <person name="Mount S.M."/>
            <person name="Mu X."/>
            <person name="Myers E."/>
            <person name="Negre B."/>
            <person name="Newfeld S."/>
            <person name="Nielsen R."/>
            <person name="Noor M.A."/>
            <person name="O'Grady P."/>
            <person name="Pachter L."/>
            <person name="Papaceit M."/>
            <person name="Parisi M.J."/>
            <person name="Parisi M."/>
            <person name="Parts L."/>
            <person name="Pedersen J.S."/>
            <person name="Pesole G."/>
            <person name="Phillippy A.M."/>
            <person name="Ponting C.P."/>
            <person name="Pop M."/>
            <person name="Porcelli D."/>
            <person name="Powell J.R."/>
            <person name="Prohaska S."/>
            <person name="Pruitt K."/>
            <person name="Puig M."/>
            <person name="Quesneville H."/>
            <person name="Ram K.R."/>
            <person name="Rand D."/>
            <person name="Rasmussen M.D."/>
            <person name="Reed L.K."/>
            <person name="Reenan R."/>
            <person name="Reily A."/>
            <person name="Remington K.A."/>
            <person name="Rieger T.T."/>
            <person name="Ritchie M.G."/>
            <person name="Robin C."/>
            <person name="Rogers Y.H."/>
            <person name="Rohde C."/>
            <person name="Rozas J."/>
            <person name="Rubenfield M.J."/>
            <person name="Ruiz A."/>
            <person name="Russo S."/>
            <person name="Salzberg S.L."/>
            <person name="Sanchez-Gracia A."/>
            <person name="Saranga D.J."/>
            <person name="Sato H."/>
            <person name="Schaeffer S.W."/>
            <person name="Schatz M.C."/>
            <person name="Schlenke T."/>
            <person name="Schwartz R."/>
            <person name="Segarra C."/>
            <person name="Singh R.S."/>
            <person name="Sirot L."/>
            <person name="Sirota M."/>
            <person name="Sisneros N.B."/>
            <person name="Smith C.D."/>
            <person name="Smith T.F."/>
            <person name="Spieth J."/>
            <person name="Stage D.E."/>
            <person name="Stark A."/>
            <person name="Stephan W."/>
            <person name="Strausberg R.L."/>
            <person name="Strempel S."/>
            <person name="Sturgill D."/>
            <person name="Sutton G."/>
            <person name="Sutton G.G."/>
            <person name="Tao W."/>
            <person name="Teichmann S."/>
            <person name="Tobari Y.N."/>
            <person name="Tomimura Y."/>
            <person name="Tsolas J.M."/>
            <person name="Valente V.L."/>
            <person name="Venter E."/>
            <person name="Venter J.C."/>
            <person name="Vicario S."/>
            <person name="Vieira F.G."/>
            <person name="Vilella A.J."/>
            <person name="Villasante A."/>
            <person name="Walenz B."/>
            <person name="Wang J."/>
            <person name="Wasserman M."/>
            <person name="Watts T."/>
            <person name="Wilson D."/>
            <person name="Wilson R.K."/>
            <person name="Wing R.A."/>
            <person name="Wolfner M.F."/>
            <person name="Wong A."/>
            <person name="Wong G.K."/>
            <person name="Wu C.I."/>
            <person name="Wu G."/>
            <person name="Yamamoto D."/>
            <person name="Yang H.P."/>
            <person name="Yang S.P."/>
            <person name="Yorke J.A."/>
            <person name="Yoshida K."/>
            <person name="Zdobnov E."/>
            <person name="Zhang P."/>
            <person name="Zhang Y."/>
            <person name="Zimin A.V."/>
            <person name="Baldwin J."/>
            <person name="Abdouelleil A."/>
            <person name="Abdulkadir J."/>
            <person name="Abebe A."/>
            <person name="Abera B."/>
            <person name="Abreu J."/>
            <person name="Acer S.C."/>
            <person name="Aftuck L."/>
            <person name="Alexander A."/>
            <person name="An P."/>
            <person name="Anderson E."/>
            <person name="Anderson S."/>
            <person name="Arachi H."/>
            <person name="Azer M."/>
            <person name="Bachantsang P."/>
            <person name="Barry A."/>
            <person name="Bayul T."/>
            <person name="Berlin A."/>
            <person name="Bessette D."/>
            <person name="Bloom T."/>
            <person name="Blye J."/>
            <person name="Boguslavskiy L."/>
            <person name="Bonnet C."/>
            <person name="Boukhgalter B."/>
            <person name="Bourzgui I."/>
            <person name="Brown A."/>
            <person name="Cahill P."/>
            <person name="Channer S."/>
            <person name="Cheshatsang Y."/>
            <person name="Chuda L."/>
            <person name="Citroen M."/>
            <person name="Collymore A."/>
            <person name="Cooke P."/>
            <person name="Costello M."/>
            <person name="D'Aco K."/>
            <person name="Daza R."/>
            <person name="De Haan G."/>
            <person name="DeGray S."/>
            <person name="DeMaso C."/>
            <person name="Dhargay N."/>
            <person name="Dooley K."/>
            <person name="Dooley E."/>
            <person name="Doricent M."/>
            <person name="Dorje P."/>
            <person name="Dorjee K."/>
            <person name="Dupes A."/>
            <person name="Elong R."/>
            <person name="Falk J."/>
            <person name="Farina A."/>
            <person name="Faro S."/>
            <person name="Ferguson D."/>
            <person name="Fisher S."/>
            <person name="Foley C.D."/>
            <person name="Franke A."/>
            <person name="Friedrich D."/>
            <person name="Gadbois L."/>
            <person name="Gearin G."/>
            <person name="Gearin C.R."/>
            <person name="Giannoukos G."/>
            <person name="Goode T."/>
            <person name="Graham J."/>
            <person name="Grandbois E."/>
            <person name="Grewal S."/>
            <person name="Gyaltsen K."/>
            <person name="Hafez N."/>
            <person name="Hagos B."/>
            <person name="Hall J."/>
            <person name="Henson C."/>
            <person name="Hollinger A."/>
            <person name="Honan T."/>
            <person name="Huard M.D."/>
            <person name="Hughes L."/>
            <person name="Hurhula B."/>
            <person name="Husby M.E."/>
            <person name="Kamat A."/>
            <person name="Kanga B."/>
            <person name="Kashin S."/>
            <person name="Khazanovich D."/>
            <person name="Kisner P."/>
            <person name="Lance K."/>
            <person name="Lara M."/>
            <person name="Lee W."/>
            <person name="Lennon N."/>
            <person name="Letendre F."/>
            <person name="LeVine R."/>
            <person name="Lipovsky A."/>
            <person name="Liu X."/>
            <person name="Liu J."/>
            <person name="Liu S."/>
            <person name="Lokyitsang T."/>
            <person name="Lokyitsang Y."/>
            <person name="Lubonja R."/>
            <person name="Lui A."/>
            <person name="MacDonald P."/>
            <person name="Magnisalis V."/>
            <person name="Maru K."/>
            <person name="Matthews C."/>
            <person name="McCusker W."/>
            <person name="McDonough S."/>
            <person name="Mehta T."/>
            <person name="Meldrim J."/>
            <person name="Meneus L."/>
            <person name="Mihai O."/>
            <person name="Mihalev A."/>
            <person name="Mihova T."/>
            <person name="Mittelman R."/>
            <person name="Mlenga V."/>
            <person name="Montmayeur A."/>
            <person name="Mulrain L."/>
            <person name="Navidi A."/>
            <person name="Naylor J."/>
            <person name="Negash T."/>
            <person name="Nguyen T."/>
            <person name="Nguyen N."/>
            <person name="Nicol R."/>
            <person name="Norbu C."/>
            <person name="Norbu N."/>
            <person name="Novod N."/>
            <person name="O'Neill B."/>
            <person name="Osman S."/>
            <person name="Markiewicz E."/>
            <person name="Oyono O.L."/>
            <person name="Patti C."/>
            <person name="Phunkhang P."/>
            <person name="Pierre F."/>
            <person name="Priest M."/>
            <person name="Raghuraman S."/>
            <person name="Rege F."/>
            <person name="Reyes R."/>
            <person name="Rise C."/>
            <person name="Rogov P."/>
            <person name="Ross K."/>
            <person name="Ryan E."/>
            <person name="Settipalli S."/>
            <person name="Shea T."/>
            <person name="Sherpa N."/>
            <person name="Shi L."/>
            <person name="Shih D."/>
            <person name="Sparrow T."/>
            <person name="Spaulding J."/>
            <person name="Stalker J."/>
            <person name="Stange-Thomann N."/>
            <person name="Stavropoulos S."/>
            <person name="Stone C."/>
            <person name="Strader C."/>
            <person name="Tesfaye S."/>
            <person name="Thomson T."/>
            <person name="Thoulutsang Y."/>
            <person name="Thoulutsang D."/>
            <person name="Topham K."/>
            <person name="Topping I."/>
            <person name="Tsamla T."/>
            <person name="Vassiliev H."/>
            <person name="Vo A."/>
            <person name="Wangchuk T."/>
            <person name="Wangdi T."/>
            <person name="Weiand M."/>
            <person name="Wilkinson J."/>
            <person name="Wilson A."/>
            <person name="Yadav S."/>
            <person name="Young G."/>
            <person name="Yu Q."/>
            <person name="Zembek L."/>
            <person name="Zhong D."/>
            <person name="Zimmer A."/>
            <person name="Zwirko Z."/>
            <person name="Jaffe D.B."/>
            <person name="Alvarez P."/>
            <person name="Brockman W."/>
            <person name="Butler J."/>
            <person name="Chin C."/>
            <person name="Gnerre S."/>
            <person name="Grabherr M."/>
            <person name="Kleber M."/>
            <person name="Mauceli E."/>
            <person name="MacCallum I."/>
        </authorList>
    </citation>
    <scope>NUCLEOTIDE SEQUENCE [LARGE SCALE GENOMIC DNA]</scope>
    <source>
        <strain evidence="3">Tucson 15081-1352.22</strain>
    </source>
</reference>
<dbReference type="AlphaFoldDB" id="B4KV01"/>